<dbReference type="AlphaFoldDB" id="A0A9N9RPA7"/>
<keyword evidence="2" id="KW-1185">Reference proteome</keyword>
<name>A0A9N9RPA7_9DIPT</name>
<sequence>MDIQETQPSVNSVNLEHQNQQQVNSFCQNLISNNQVHSVQVQQEGEYLNLNIKIKIDTAQIRHNNTIIQNSDNPGQNLRKDTPATSTKLADTSLNLNDSMSYERFKEQLILQNQKSNKKTQLMINSTAETNPPKNTIRPQLQSGLKHNLKCNDNETAKMLVILDSGEQRLITFISPKEALTVQELLDQVGIKVDEDTQVECLENVGSEIDYIVKIGIFKEPNTKQLVESAENHVHQQEIIDTATKELTSPKLIEHLLPTKFIDGYYAVCSACNFHGLDLAKCSQCYRIYDDKDNVFRILRMSKV</sequence>
<dbReference type="Proteomes" id="UP001153620">
    <property type="component" value="Chromosome 1"/>
</dbReference>
<organism evidence="1 2">
    <name type="scientific">Chironomus riparius</name>
    <dbReference type="NCBI Taxonomy" id="315576"/>
    <lineage>
        <taxon>Eukaryota</taxon>
        <taxon>Metazoa</taxon>
        <taxon>Ecdysozoa</taxon>
        <taxon>Arthropoda</taxon>
        <taxon>Hexapoda</taxon>
        <taxon>Insecta</taxon>
        <taxon>Pterygota</taxon>
        <taxon>Neoptera</taxon>
        <taxon>Endopterygota</taxon>
        <taxon>Diptera</taxon>
        <taxon>Nematocera</taxon>
        <taxon>Chironomoidea</taxon>
        <taxon>Chironomidae</taxon>
        <taxon>Chironominae</taxon>
        <taxon>Chironomus</taxon>
    </lineage>
</organism>
<evidence type="ECO:0000313" key="2">
    <source>
        <dbReference type="Proteomes" id="UP001153620"/>
    </source>
</evidence>
<protein>
    <submittedName>
        <fullName evidence="1">Uncharacterized protein</fullName>
    </submittedName>
</protein>
<accession>A0A9N9RPA7</accession>
<evidence type="ECO:0000313" key="1">
    <source>
        <dbReference type="EMBL" id="CAG9800996.1"/>
    </source>
</evidence>
<dbReference type="OrthoDB" id="8068508at2759"/>
<reference evidence="1" key="2">
    <citation type="submission" date="2022-10" db="EMBL/GenBank/DDBJ databases">
        <authorList>
            <consortium name="ENA_rothamsted_submissions"/>
            <consortium name="culmorum"/>
            <person name="King R."/>
        </authorList>
    </citation>
    <scope>NUCLEOTIDE SEQUENCE</scope>
</reference>
<gene>
    <name evidence="1" type="ORF">CHIRRI_LOCUS3933</name>
</gene>
<dbReference type="EMBL" id="OU895877">
    <property type="protein sequence ID" value="CAG9800996.1"/>
    <property type="molecule type" value="Genomic_DNA"/>
</dbReference>
<reference evidence="1" key="1">
    <citation type="submission" date="2022-01" db="EMBL/GenBank/DDBJ databases">
        <authorList>
            <person name="King R."/>
        </authorList>
    </citation>
    <scope>NUCLEOTIDE SEQUENCE</scope>
</reference>
<proteinExistence type="predicted"/>